<evidence type="ECO:0000256" key="2">
    <source>
        <dbReference type="ARBA" id="ARBA00013161"/>
    </source>
</evidence>
<dbReference type="AlphaFoldDB" id="A0A1M4YF46"/>
<comment type="catalytic activity">
    <reaction evidence="8">
        <text>tRNA(Trp) + L-tryptophan + ATP = L-tryptophyl-tRNA(Trp) + AMP + diphosphate + H(+)</text>
        <dbReference type="Rhea" id="RHEA:24080"/>
        <dbReference type="Rhea" id="RHEA-COMP:9671"/>
        <dbReference type="Rhea" id="RHEA-COMP:9705"/>
        <dbReference type="ChEBI" id="CHEBI:15378"/>
        <dbReference type="ChEBI" id="CHEBI:30616"/>
        <dbReference type="ChEBI" id="CHEBI:33019"/>
        <dbReference type="ChEBI" id="CHEBI:57912"/>
        <dbReference type="ChEBI" id="CHEBI:78442"/>
        <dbReference type="ChEBI" id="CHEBI:78535"/>
        <dbReference type="ChEBI" id="CHEBI:456215"/>
        <dbReference type="EC" id="6.1.1.2"/>
    </reaction>
</comment>
<gene>
    <name evidence="11" type="ORF">SAMN02745133_01705</name>
</gene>
<keyword evidence="6 10" id="KW-0648">Protein biosynthesis</keyword>
<dbReference type="GO" id="GO:0005829">
    <property type="term" value="C:cytosol"/>
    <property type="evidence" value="ECO:0007669"/>
    <property type="project" value="TreeGrafter"/>
</dbReference>
<evidence type="ECO:0000256" key="5">
    <source>
        <dbReference type="ARBA" id="ARBA00022840"/>
    </source>
</evidence>
<keyword evidence="3 10" id="KW-0436">Ligase</keyword>
<dbReference type="EMBL" id="FQUY01000010">
    <property type="protein sequence ID" value="SHF04375.1"/>
    <property type="molecule type" value="Genomic_DNA"/>
</dbReference>
<organism evidence="11 12">
    <name type="scientific">Desulforamulus putei DSM 12395</name>
    <dbReference type="NCBI Taxonomy" id="1121429"/>
    <lineage>
        <taxon>Bacteria</taxon>
        <taxon>Bacillati</taxon>
        <taxon>Bacillota</taxon>
        <taxon>Clostridia</taxon>
        <taxon>Eubacteriales</taxon>
        <taxon>Peptococcaceae</taxon>
        <taxon>Desulforamulus</taxon>
    </lineage>
</organism>
<name>A0A1M4YF46_9FIRM</name>
<keyword evidence="12" id="KW-1185">Reference proteome</keyword>
<evidence type="ECO:0000256" key="1">
    <source>
        <dbReference type="ARBA" id="ARBA00005594"/>
    </source>
</evidence>
<dbReference type="InterPro" id="IPR050203">
    <property type="entry name" value="Trp-tRNA_synthetase"/>
</dbReference>
<evidence type="ECO:0000256" key="3">
    <source>
        <dbReference type="ARBA" id="ARBA00022598"/>
    </source>
</evidence>
<keyword evidence="7 10" id="KW-0030">Aminoacyl-tRNA synthetase</keyword>
<evidence type="ECO:0000256" key="8">
    <source>
        <dbReference type="ARBA" id="ARBA00049929"/>
    </source>
</evidence>
<evidence type="ECO:0000256" key="7">
    <source>
        <dbReference type="ARBA" id="ARBA00023146"/>
    </source>
</evidence>
<reference evidence="12" key="1">
    <citation type="submission" date="2016-11" db="EMBL/GenBank/DDBJ databases">
        <authorList>
            <person name="Varghese N."/>
            <person name="Submissions S."/>
        </authorList>
    </citation>
    <scope>NUCLEOTIDE SEQUENCE [LARGE SCALE GENOMIC DNA]</scope>
    <source>
        <strain evidence="12">DSM 12395</strain>
    </source>
</reference>
<dbReference type="PANTHER" id="PTHR43766:SF1">
    <property type="entry name" value="TRYPTOPHAN--TRNA LIGASE, MITOCHONDRIAL"/>
    <property type="match status" value="1"/>
</dbReference>
<dbReference type="Gene3D" id="3.40.50.620">
    <property type="entry name" value="HUPs"/>
    <property type="match status" value="1"/>
</dbReference>
<dbReference type="FunFam" id="1.10.240.10:FF:000005">
    <property type="entry name" value="Tryptophan--tRNA ligase"/>
    <property type="match status" value="1"/>
</dbReference>
<dbReference type="NCBIfam" id="TIGR00233">
    <property type="entry name" value="trpS"/>
    <property type="match status" value="1"/>
</dbReference>
<dbReference type="RefSeq" id="WP_073238634.1">
    <property type="nucleotide sequence ID" value="NZ_FQUY01000010.1"/>
</dbReference>
<evidence type="ECO:0000256" key="10">
    <source>
        <dbReference type="RuleBase" id="RU363036"/>
    </source>
</evidence>
<dbReference type="EC" id="6.1.1.2" evidence="2 9"/>
<dbReference type="GO" id="GO:0004830">
    <property type="term" value="F:tryptophan-tRNA ligase activity"/>
    <property type="evidence" value="ECO:0007669"/>
    <property type="project" value="UniProtKB-UniRule"/>
</dbReference>
<dbReference type="PRINTS" id="PR01039">
    <property type="entry name" value="TRNASYNTHTRP"/>
</dbReference>
<dbReference type="GO" id="GO:0006436">
    <property type="term" value="P:tryptophanyl-tRNA aminoacylation"/>
    <property type="evidence" value="ECO:0007669"/>
    <property type="project" value="UniProtKB-UniRule"/>
</dbReference>
<keyword evidence="4 10" id="KW-0547">Nucleotide-binding</keyword>
<evidence type="ECO:0000256" key="4">
    <source>
        <dbReference type="ARBA" id="ARBA00022741"/>
    </source>
</evidence>
<proteinExistence type="inferred from homology"/>
<dbReference type="Proteomes" id="UP000184148">
    <property type="component" value="Unassembled WGS sequence"/>
</dbReference>
<dbReference type="OrthoDB" id="9801042at2"/>
<dbReference type="InterPro" id="IPR014729">
    <property type="entry name" value="Rossmann-like_a/b/a_fold"/>
</dbReference>
<dbReference type="GO" id="GO:0005524">
    <property type="term" value="F:ATP binding"/>
    <property type="evidence" value="ECO:0007669"/>
    <property type="project" value="UniProtKB-KW"/>
</dbReference>
<sequence length="332" mass="37308">MVVKGTILSGMRPTGRLHLGHQSVLDNWVGLQDEYNCFFMVADWHALTTGWEESKEIGQNTLEMVADWLATGLDPNKSAIFRQSRILQHAELHLMFSMVTPLSWLERVPTYKDQIQKLGEIGKDINTYGFLGYPLLQAADILLYKANAVPVGEDQLPHIELTREVARRFNHLFKPVFPEPQGIVKKEVAVLPGIDGAKMSKSYHNYISIGADPEEIKKNVNLMITDPARIRKTDPGNPEVCVVHKFHRIYNPDLLESIEEACRGGRIGCVACKKQLAGSLEQHSAGVRERRQEILSKPGYIEEVLRDGEERARVVAGKTMEEVREAIFGGQA</sequence>
<dbReference type="Gene3D" id="1.10.240.10">
    <property type="entry name" value="Tyrosyl-Transfer RNA Synthetase"/>
    <property type="match status" value="1"/>
</dbReference>
<dbReference type="PANTHER" id="PTHR43766">
    <property type="entry name" value="TRYPTOPHAN--TRNA LIGASE, MITOCHONDRIAL"/>
    <property type="match status" value="1"/>
</dbReference>
<dbReference type="Pfam" id="PF00579">
    <property type="entry name" value="tRNA-synt_1b"/>
    <property type="match status" value="1"/>
</dbReference>
<evidence type="ECO:0000256" key="9">
    <source>
        <dbReference type="NCBIfam" id="TIGR00233"/>
    </source>
</evidence>
<dbReference type="InterPro" id="IPR002306">
    <property type="entry name" value="Trp-tRNA-ligase"/>
</dbReference>
<keyword evidence="5 10" id="KW-0067">ATP-binding</keyword>
<evidence type="ECO:0000256" key="6">
    <source>
        <dbReference type="ARBA" id="ARBA00022917"/>
    </source>
</evidence>
<dbReference type="InterPro" id="IPR002305">
    <property type="entry name" value="aa-tRNA-synth_Ic"/>
</dbReference>
<dbReference type="STRING" id="1121429.SAMN02745133_01705"/>
<evidence type="ECO:0000313" key="11">
    <source>
        <dbReference type="EMBL" id="SHF04375.1"/>
    </source>
</evidence>
<comment type="similarity">
    <text evidence="1 10">Belongs to the class-I aminoacyl-tRNA synthetase family.</text>
</comment>
<accession>A0A1M4YF46</accession>
<dbReference type="CDD" id="cd00806">
    <property type="entry name" value="TrpRS_core"/>
    <property type="match status" value="1"/>
</dbReference>
<protein>
    <recommendedName>
        <fullName evidence="2 9">Tryptophan--tRNA ligase</fullName>
        <ecNumber evidence="2 9">6.1.1.2</ecNumber>
    </recommendedName>
</protein>
<dbReference type="SUPFAM" id="SSF52374">
    <property type="entry name" value="Nucleotidylyl transferase"/>
    <property type="match status" value="1"/>
</dbReference>
<evidence type="ECO:0000313" key="12">
    <source>
        <dbReference type="Proteomes" id="UP000184148"/>
    </source>
</evidence>